<proteinExistence type="predicted"/>
<reference evidence="1" key="1">
    <citation type="journal article" date="2019" name="Emerg. Microbes Infect.">
        <title>Comprehensive subspecies identification of 175 nontuberculous mycobacteria species based on 7547 genomic profiles.</title>
        <authorList>
            <person name="Matsumoto Y."/>
            <person name="Kinjo T."/>
            <person name="Motooka D."/>
            <person name="Nabeya D."/>
            <person name="Jung N."/>
            <person name="Uechi K."/>
            <person name="Horii T."/>
            <person name="Iida T."/>
            <person name="Fujita J."/>
            <person name="Nakamura S."/>
        </authorList>
    </citation>
    <scope>NUCLEOTIDE SEQUENCE [LARGE SCALE GENOMIC DNA]</scope>
    <source>
        <strain evidence="1">JCM 13671</strain>
    </source>
</reference>
<name>A0A7I7XUN9_9MYCO</name>
<dbReference type="AlphaFoldDB" id="A0A7I7XUN9"/>
<keyword evidence="2" id="KW-1185">Reference proteome</keyword>
<accession>A0A7I7XUN9</accession>
<sequence>MMLYDSMPAAVAAETDDFTTLPIARFPEWLTAVALPAGWSAVNAGESVRAAVRGPRRDGGFDASAALEVYGFTDLPTYDAVRFHADRALRVAQAQQISSRVLTTPARPGVVAVRATGVVATDGTPVWAQHSFYLAAADEPHAGRLIVQGLFAATDRRELYVGELTALADDLQAGFVAALGQD</sequence>
<dbReference type="EMBL" id="AP022612">
    <property type="protein sequence ID" value="BBZ32986.1"/>
    <property type="molecule type" value="Genomic_DNA"/>
</dbReference>
<dbReference type="RefSeq" id="WP_085152413.1">
    <property type="nucleotide sequence ID" value="NZ_AP022612.1"/>
</dbReference>
<reference evidence="1" key="2">
    <citation type="submission" date="2020-02" db="EMBL/GenBank/DDBJ databases">
        <authorList>
            <person name="Matsumoto Y."/>
            <person name="Motooka D."/>
            <person name="Nakamura S."/>
        </authorList>
    </citation>
    <scope>NUCLEOTIDE SEQUENCE</scope>
    <source>
        <strain evidence="1">JCM 13671</strain>
    </source>
</reference>
<dbReference type="OrthoDB" id="4725827at2"/>
<organism evidence="1 2">
    <name type="scientific">Mycolicibacterium confluentis</name>
    <dbReference type="NCBI Taxonomy" id="28047"/>
    <lineage>
        <taxon>Bacteria</taxon>
        <taxon>Bacillati</taxon>
        <taxon>Actinomycetota</taxon>
        <taxon>Actinomycetes</taxon>
        <taxon>Mycobacteriales</taxon>
        <taxon>Mycobacteriaceae</taxon>
        <taxon>Mycolicibacterium</taxon>
    </lineage>
</organism>
<dbReference type="Proteomes" id="UP000466931">
    <property type="component" value="Chromosome"/>
</dbReference>
<protein>
    <submittedName>
        <fullName evidence="1">Uncharacterized protein</fullName>
    </submittedName>
</protein>
<evidence type="ECO:0000313" key="1">
    <source>
        <dbReference type="EMBL" id="BBZ32986.1"/>
    </source>
</evidence>
<gene>
    <name evidence="1" type="ORF">MCNF_15910</name>
</gene>
<evidence type="ECO:0000313" key="2">
    <source>
        <dbReference type="Proteomes" id="UP000466931"/>
    </source>
</evidence>